<organism evidence="2 4">
    <name type="scientific">Phenylobacterium glaciei</name>
    <dbReference type="NCBI Taxonomy" id="2803784"/>
    <lineage>
        <taxon>Bacteria</taxon>
        <taxon>Pseudomonadati</taxon>
        <taxon>Pseudomonadota</taxon>
        <taxon>Alphaproteobacteria</taxon>
        <taxon>Caulobacterales</taxon>
        <taxon>Caulobacteraceae</taxon>
        <taxon>Phenylobacterium</taxon>
    </lineage>
</organism>
<dbReference type="AlphaFoldDB" id="A0A941HWF6"/>
<dbReference type="SUPFAM" id="SSF55729">
    <property type="entry name" value="Acyl-CoA N-acyltransferases (Nat)"/>
    <property type="match status" value="1"/>
</dbReference>
<dbReference type="EMBL" id="JAGSGD010000001">
    <property type="protein sequence ID" value="MBR7619172.1"/>
    <property type="molecule type" value="Genomic_DNA"/>
</dbReference>
<gene>
    <name evidence="2" type="ORF">JKL49_07195</name>
    <name evidence="3" type="ORF">JKL49_11270</name>
</gene>
<reference evidence="2" key="2">
    <citation type="submission" date="2021-04" db="EMBL/GenBank/DDBJ databases">
        <title>Draft genome assembly of strain Phenylobacterium sp. 20VBR1 using MiniION and Illumina platforms.</title>
        <authorList>
            <person name="Thomas F.A."/>
            <person name="Krishnan K.P."/>
            <person name="Sinha R.K."/>
        </authorList>
    </citation>
    <scope>NUCLEOTIDE SEQUENCE</scope>
    <source>
        <strain evidence="2">20VBR1</strain>
    </source>
</reference>
<evidence type="ECO:0000313" key="4">
    <source>
        <dbReference type="Proteomes" id="UP000622580"/>
    </source>
</evidence>
<feature type="domain" description="N-acetyltransferase" evidence="1">
    <location>
        <begin position="14"/>
        <end position="172"/>
    </location>
</feature>
<dbReference type="Proteomes" id="UP000622580">
    <property type="component" value="Unassembled WGS sequence"/>
</dbReference>
<dbReference type="EMBL" id="CP068570">
    <property type="protein sequence ID" value="QQZ51516.1"/>
    <property type="molecule type" value="Genomic_DNA"/>
</dbReference>
<dbReference type="CDD" id="cd04301">
    <property type="entry name" value="NAT_SF"/>
    <property type="match status" value="1"/>
</dbReference>
<keyword evidence="4" id="KW-1185">Reference proteome</keyword>
<name>A0A941HWF6_9CAUL</name>
<dbReference type="Pfam" id="PF13302">
    <property type="entry name" value="Acetyltransf_3"/>
    <property type="match status" value="1"/>
</dbReference>
<dbReference type="Gene3D" id="3.40.630.30">
    <property type="match status" value="1"/>
</dbReference>
<dbReference type="InterPro" id="IPR016181">
    <property type="entry name" value="Acyl_CoA_acyltransferase"/>
</dbReference>
<dbReference type="GO" id="GO:0016747">
    <property type="term" value="F:acyltransferase activity, transferring groups other than amino-acyl groups"/>
    <property type="evidence" value="ECO:0007669"/>
    <property type="project" value="InterPro"/>
</dbReference>
<evidence type="ECO:0000259" key="1">
    <source>
        <dbReference type="PROSITE" id="PS51186"/>
    </source>
</evidence>
<dbReference type="RefSeq" id="WP_215339377.1">
    <property type="nucleotide sequence ID" value="NZ_JAGSGD010000001.1"/>
</dbReference>
<protein>
    <submittedName>
        <fullName evidence="2">GNAT family N-acetyltransferase</fullName>
    </submittedName>
</protein>
<evidence type="ECO:0000313" key="2">
    <source>
        <dbReference type="EMBL" id="MBR7619172.1"/>
    </source>
</evidence>
<sequence length="173" mass="19510">MPEKEIIVGRGRKLRLRPIRMDDAESLVEMGLRSTPEDLRLRFFSPVRPAVGHLTALLTEFNRERHIAVAAYDPAAAEGENGILGVVRLVLSQDEPEGEFAIMVRSDQASHGLGHRLMEEMLGWARDRGLKRVGAEIMFENKRMLRLARTFGGVVQPQSQDFHTVQVAIDLDR</sequence>
<accession>A0A941HWF6</accession>
<proteinExistence type="predicted"/>
<reference evidence="3" key="1">
    <citation type="submission" date="2021-01" db="EMBL/GenBank/DDBJ databases">
        <title>Genome sequence of Phenylobacterium sp. 20VBR1 isolated from a valley glaceir, Ny-Alesund, Svalbard.</title>
        <authorList>
            <person name="Thomas F.A."/>
            <person name="Krishnan K.P."/>
            <person name="Sinha R.K."/>
        </authorList>
    </citation>
    <scope>NUCLEOTIDE SEQUENCE</scope>
    <source>
        <strain evidence="3">20VBR1</strain>
    </source>
</reference>
<evidence type="ECO:0000313" key="3">
    <source>
        <dbReference type="EMBL" id="QQZ51516.1"/>
    </source>
</evidence>
<dbReference type="InterPro" id="IPR000182">
    <property type="entry name" value="GNAT_dom"/>
</dbReference>
<dbReference type="PROSITE" id="PS51186">
    <property type="entry name" value="GNAT"/>
    <property type="match status" value="1"/>
</dbReference>